<dbReference type="OrthoDB" id="118733at2"/>
<dbReference type="EMBL" id="WBOT01000004">
    <property type="protein sequence ID" value="KAB2331711.1"/>
    <property type="molecule type" value="Genomic_DNA"/>
</dbReference>
<accession>A0A7V7RKB2</accession>
<reference evidence="2 3" key="1">
    <citation type="journal article" date="2014" name="Arch. Microbiol.">
        <title>Bacillus mesophilum sp. nov., strain IITR-54T, a novel 4-chlorobiphenyl dechlorinating bacterium.</title>
        <authorList>
            <person name="Manickam N."/>
            <person name="Singh N.K."/>
            <person name="Bajaj A."/>
            <person name="Kumar R.M."/>
            <person name="Kaur G."/>
            <person name="Kaur N."/>
            <person name="Bala M."/>
            <person name="Kumar A."/>
            <person name="Mayilraj S."/>
        </authorList>
    </citation>
    <scope>NUCLEOTIDE SEQUENCE [LARGE SCALE GENOMIC DNA]</scope>
    <source>
        <strain evidence="2 3">IITR-54</strain>
    </source>
</reference>
<protein>
    <submittedName>
        <fullName evidence="2">Nuclear transport factor 2 family protein</fullName>
    </submittedName>
</protein>
<organism evidence="2 3">
    <name type="scientific">Bacillus mesophilum</name>
    <dbReference type="NCBI Taxonomy" id="1071718"/>
    <lineage>
        <taxon>Bacteria</taxon>
        <taxon>Bacillati</taxon>
        <taxon>Bacillota</taxon>
        <taxon>Bacilli</taxon>
        <taxon>Bacillales</taxon>
        <taxon>Bacillaceae</taxon>
        <taxon>Bacillus</taxon>
    </lineage>
</organism>
<feature type="domain" description="SnoaL-like" evidence="1">
    <location>
        <begin position="7"/>
        <end position="100"/>
    </location>
</feature>
<proteinExistence type="predicted"/>
<dbReference type="Gene3D" id="3.10.450.50">
    <property type="match status" value="1"/>
</dbReference>
<sequence length="117" mass="13381">MKPESIVNDYFSSWRTNDPEKVEALFSEDISVRGPLGLIEGAKAYRNALEWLFGITKELVIVKQWVDGPDVLTWFEIQHSESNELISGVNWLKVENNLISQVRVAFDPRPILPPENV</sequence>
<dbReference type="SUPFAM" id="SSF54427">
    <property type="entry name" value="NTF2-like"/>
    <property type="match status" value="1"/>
</dbReference>
<keyword evidence="3" id="KW-1185">Reference proteome</keyword>
<gene>
    <name evidence="2" type="ORF">F7732_13635</name>
</gene>
<dbReference type="Pfam" id="PF12680">
    <property type="entry name" value="SnoaL_2"/>
    <property type="match status" value="1"/>
</dbReference>
<dbReference type="RefSeq" id="WP_151574592.1">
    <property type="nucleotide sequence ID" value="NZ_WBOT01000004.1"/>
</dbReference>
<evidence type="ECO:0000313" key="2">
    <source>
        <dbReference type="EMBL" id="KAB2331711.1"/>
    </source>
</evidence>
<dbReference type="AlphaFoldDB" id="A0A7V7RKB2"/>
<comment type="caution">
    <text evidence="2">The sequence shown here is derived from an EMBL/GenBank/DDBJ whole genome shotgun (WGS) entry which is preliminary data.</text>
</comment>
<evidence type="ECO:0000313" key="3">
    <source>
        <dbReference type="Proteomes" id="UP000441354"/>
    </source>
</evidence>
<dbReference type="Proteomes" id="UP000441354">
    <property type="component" value="Unassembled WGS sequence"/>
</dbReference>
<evidence type="ECO:0000259" key="1">
    <source>
        <dbReference type="Pfam" id="PF12680"/>
    </source>
</evidence>
<name>A0A7V7RKB2_9BACI</name>
<dbReference type="InterPro" id="IPR032710">
    <property type="entry name" value="NTF2-like_dom_sf"/>
</dbReference>
<dbReference type="InterPro" id="IPR037401">
    <property type="entry name" value="SnoaL-like"/>
</dbReference>